<dbReference type="PROSITE" id="PS50088">
    <property type="entry name" value="ANK_REPEAT"/>
    <property type="match status" value="1"/>
</dbReference>
<dbReference type="PANTHER" id="PTHR24171">
    <property type="entry name" value="ANKYRIN REPEAT DOMAIN-CONTAINING PROTEIN 39-RELATED"/>
    <property type="match status" value="1"/>
</dbReference>
<keyword evidence="2 3" id="KW-0040">ANK repeat</keyword>
<dbReference type="EMBL" id="CP151406">
    <property type="protein sequence ID" value="WZJ20874.1"/>
    <property type="molecule type" value="Genomic_DNA"/>
</dbReference>
<evidence type="ECO:0000256" key="2">
    <source>
        <dbReference type="ARBA" id="ARBA00023043"/>
    </source>
</evidence>
<keyword evidence="1" id="KW-0677">Repeat</keyword>
<dbReference type="RefSeq" id="WP_341743400.1">
    <property type="nucleotide sequence ID" value="NZ_CP151406.1"/>
</dbReference>
<dbReference type="Proteomes" id="UP001479520">
    <property type="component" value="Chromosome"/>
</dbReference>
<gene>
    <name evidence="4" type="ORF">AADV58_13085</name>
</gene>
<dbReference type="SUPFAM" id="SSF48403">
    <property type="entry name" value="Ankyrin repeat"/>
    <property type="match status" value="1"/>
</dbReference>
<dbReference type="Pfam" id="PF12796">
    <property type="entry name" value="Ank_2"/>
    <property type="match status" value="1"/>
</dbReference>
<feature type="repeat" description="ANK" evidence="3">
    <location>
        <begin position="41"/>
        <end position="73"/>
    </location>
</feature>
<reference evidence="4 5" key="1">
    <citation type="submission" date="2024-04" db="EMBL/GenBank/DDBJ databases">
        <title>Dissimilatory iodate-reducing microorganisms contribute to the enrichment of iodine in groundwater.</title>
        <authorList>
            <person name="Jiang Z."/>
        </authorList>
    </citation>
    <scope>NUCLEOTIDE SEQUENCE [LARGE SCALE GENOMIC DNA]</scope>
    <source>
        <strain evidence="4 5">NCP973</strain>
    </source>
</reference>
<dbReference type="Gene3D" id="1.25.40.20">
    <property type="entry name" value="Ankyrin repeat-containing domain"/>
    <property type="match status" value="1"/>
</dbReference>
<proteinExistence type="predicted"/>
<sequence length="209" mass="22249">MGSNSFGASPLIEAIRANSLPRVIAALEDGGDVEEKDIHGYAGLPLRTACFSGNVPIIRELLKHGADVNAPTADGPGAPLRAAMRANNTEIVALLLSHDAQIPFGLEIPMAVYERAKELTAGNTESLDVPMLEFERHDVPDAASTPASEKNSAKAFHDNVIDFSPAEQNIEEVDLRGVYGVDTSVLTLDFERASGAWEKVEGVGKKEAT</sequence>
<evidence type="ECO:0000313" key="5">
    <source>
        <dbReference type="Proteomes" id="UP001479520"/>
    </source>
</evidence>
<dbReference type="PROSITE" id="PS50297">
    <property type="entry name" value="ANK_REP_REGION"/>
    <property type="match status" value="1"/>
</dbReference>
<organism evidence="4 5">
    <name type="scientific">Azonexus hydrophilus</name>
    <dbReference type="NCBI Taxonomy" id="418702"/>
    <lineage>
        <taxon>Bacteria</taxon>
        <taxon>Pseudomonadati</taxon>
        <taxon>Pseudomonadota</taxon>
        <taxon>Betaproteobacteria</taxon>
        <taxon>Rhodocyclales</taxon>
        <taxon>Azonexaceae</taxon>
        <taxon>Azonexus</taxon>
    </lineage>
</organism>
<evidence type="ECO:0000256" key="1">
    <source>
        <dbReference type="ARBA" id="ARBA00022737"/>
    </source>
</evidence>
<evidence type="ECO:0000256" key="3">
    <source>
        <dbReference type="PROSITE-ProRule" id="PRU00023"/>
    </source>
</evidence>
<dbReference type="SMART" id="SM00248">
    <property type="entry name" value="ANK"/>
    <property type="match status" value="3"/>
</dbReference>
<name>A0ABZ2XGD3_9RHOO</name>
<evidence type="ECO:0000313" key="4">
    <source>
        <dbReference type="EMBL" id="WZJ20874.1"/>
    </source>
</evidence>
<dbReference type="InterPro" id="IPR036770">
    <property type="entry name" value="Ankyrin_rpt-contain_sf"/>
</dbReference>
<accession>A0ABZ2XGD3</accession>
<dbReference type="InterPro" id="IPR002110">
    <property type="entry name" value="Ankyrin_rpt"/>
</dbReference>
<keyword evidence="5" id="KW-1185">Reference proteome</keyword>
<protein>
    <submittedName>
        <fullName evidence="4">Ankyrin repeat domain-containing protein</fullName>
    </submittedName>
</protein>
<dbReference type="PANTHER" id="PTHR24171:SF8">
    <property type="entry name" value="BRCA1-ASSOCIATED RING DOMAIN PROTEIN 1"/>
    <property type="match status" value="1"/>
</dbReference>